<dbReference type="GO" id="GO:0070221">
    <property type="term" value="P:sulfide oxidation, using sulfide:quinone oxidoreductase"/>
    <property type="evidence" value="ECO:0007669"/>
    <property type="project" value="TreeGrafter"/>
</dbReference>
<comment type="subcellular location">
    <subcellularLocation>
        <location evidence="2">Mitochondrion</location>
    </subcellularLocation>
</comment>
<accession>A0A067QJA5</accession>
<dbReference type="GO" id="GO:0048038">
    <property type="term" value="F:quinone binding"/>
    <property type="evidence" value="ECO:0007669"/>
    <property type="project" value="UniProtKB-KW"/>
</dbReference>
<dbReference type="PANTHER" id="PTHR10632:SF2">
    <property type="entry name" value="SULFIDE:QUINONE OXIDOREDUCTASE, MITOCHONDRIAL"/>
    <property type="match status" value="1"/>
</dbReference>
<dbReference type="InterPro" id="IPR036188">
    <property type="entry name" value="FAD/NAD-bd_sf"/>
</dbReference>
<evidence type="ECO:0000256" key="7">
    <source>
        <dbReference type="ARBA" id="ARBA00023002"/>
    </source>
</evidence>
<dbReference type="PRINTS" id="PR00368">
    <property type="entry name" value="FADPNR"/>
</dbReference>
<reference evidence="13" key="1">
    <citation type="journal article" date="2014" name="Proc. Natl. Acad. Sci. U.S.A.">
        <title>Extensive sampling of basidiomycete genomes demonstrates inadequacy of the white-rot/brown-rot paradigm for wood decay fungi.</title>
        <authorList>
            <person name="Riley R."/>
            <person name="Salamov A.A."/>
            <person name="Brown D.W."/>
            <person name="Nagy L.G."/>
            <person name="Floudas D."/>
            <person name="Held B.W."/>
            <person name="Levasseur A."/>
            <person name="Lombard V."/>
            <person name="Morin E."/>
            <person name="Otillar R."/>
            <person name="Lindquist E.A."/>
            <person name="Sun H."/>
            <person name="LaButti K.M."/>
            <person name="Schmutz J."/>
            <person name="Jabbour D."/>
            <person name="Luo H."/>
            <person name="Baker S.E."/>
            <person name="Pisabarro A.G."/>
            <person name="Walton J.D."/>
            <person name="Blanchette R.A."/>
            <person name="Henrissat B."/>
            <person name="Martin F."/>
            <person name="Cullen D."/>
            <person name="Hibbett D.S."/>
            <person name="Grigoriev I.V."/>
        </authorList>
    </citation>
    <scope>NUCLEOTIDE SEQUENCE [LARGE SCALE GENOMIC DNA]</scope>
    <source>
        <strain evidence="13">MUCL 33604</strain>
    </source>
</reference>
<evidence type="ECO:0000259" key="11">
    <source>
        <dbReference type="Pfam" id="PF07992"/>
    </source>
</evidence>
<dbReference type="HOGENOM" id="CLU_030742_2_2_1"/>
<organism evidence="12 13">
    <name type="scientific">Jaapia argillacea MUCL 33604</name>
    <dbReference type="NCBI Taxonomy" id="933084"/>
    <lineage>
        <taxon>Eukaryota</taxon>
        <taxon>Fungi</taxon>
        <taxon>Dikarya</taxon>
        <taxon>Basidiomycota</taxon>
        <taxon>Agaricomycotina</taxon>
        <taxon>Agaricomycetes</taxon>
        <taxon>Agaricomycetidae</taxon>
        <taxon>Jaapiales</taxon>
        <taxon>Jaapiaceae</taxon>
        <taxon>Jaapia</taxon>
    </lineage>
</organism>
<evidence type="ECO:0000313" key="12">
    <source>
        <dbReference type="EMBL" id="KDQ62706.1"/>
    </source>
</evidence>
<evidence type="ECO:0000256" key="3">
    <source>
        <dbReference type="ARBA" id="ARBA00022630"/>
    </source>
</evidence>
<dbReference type="InParanoid" id="A0A067QJA5"/>
<protein>
    <recommendedName>
        <fullName evidence="10">Sulfide:quinone oxidoreductase, mitochondrial</fullName>
    </recommendedName>
</protein>
<dbReference type="SUPFAM" id="SSF51905">
    <property type="entry name" value="FAD/NAD(P)-binding domain"/>
    <property type="match status" value="2"/>
</dbReference>
<evidence type="ECO:0000313" key="13">
    <source>
        <dbReference type="Proteomes" id="UP000027265"/>
    </source>
</evidence>
<dbReference type="GO" id="GO:0071949">
    <property type="term" value="F:FAD binding"/>
    <property type="evidence" value="ECO:0007669"/>
    <property type="project" value="TreeGrafter"/>
</dbReference>
<dbReference type="Gene3D" id="3.50.50.60">
    <property type="entry name" value="FAD/NAD(P)-binding domain"/>
    <property type="match status" value="2"/>
</dbReference>
<dbReference type="InterPro" id="IPR023753">
    <property type="entry name" value="FAD/NAD-binding_dom"/>
</dbReference>
<proteinExistence type="inferred from homology"/>
<dbReference type="GO" id="GO:0005739">
    <property type="term" value="C:mitochondrion"/>
    <property type="evidence" value="ECO:0007669"/>
    <property type="project" value="UniProtKB-SubCell"/>
</dbReference>
<dbReference type="EMBL" id="KL197711">
    <property type="protein sequence ID" value="KDQ62706.1"/>
    <property type="molecule type" value="Genomic_DNA"/>
</dbReference>
<keyword evidence="5" id="KW-0274">FAD</keyword>
<dbReference type="FunFam" id="3.50.50.60:FF:000034">
    <property type="entry name" value="sulfide:quinone oxidoreductase, mitochondrial"/>
    <property type="match status" value="1"/>
</dbReference>
<evidence type="ECO:0000256" key="9">
    <source>
        <dbReference type="ARBA" id="ARBA00060891"/>
    </source>
</evidence>
<dbReference type="STRING" id="933084.A0A067QJA5"/>
<evidence type="ECO:0000256" key="5">
    <source>
        <dbReference type="ARBA" id="ARBA00022827"/>
    </source>
</evidence>
<dbReference type="FunCoup" id="A0A067QJA5">
    <property type="interactions" value="235"/>
</dbReference>
<keyword evidence="13" id="KW-1185">Reference proteome</keyword>
<feature type="domain" description="FAD/NAD(P)-binding" evidence="11">
    <location>
        <begin position="38"/>
        <end position="163"/>
    </location>
</feature>
<evidence type="ECO:0000256" key="4">
    <source>
        <dbReference type="ARBA" id="ARBA00022719"/>
    </source>
</evidence>
<name>A0A067QJA5_9AGAM</name>
<dbReference type="GO" id="GO:0070224">
    <property type="term" value="F:sulfide:quinone oxidoreductase activity"/>
    <property type="evidence" value="ECO:0007669"/>
    <property type="project" value="TreeGrafter"/>
</dbReference>
<dbReference type="InterPro" id="IPR015904">
    <property type="entry name" value="Sulphide_quinone_reductase"/>
</dbReference>
<dbReference type="AlphaFoldDB" id="A0A067QJA5"/>
<evidence type="ECO:0000256" key="8">
    <source>
        <dbReference type="ARBA" id="ARBA00023128"/>
    </source>
</evidence>
<dbReference type="OrthoDB" id="5376590at2759"/>
<comment type="similarity">
    <text evidence="9">Belongs to the SQRD family.</text>
</comment>
<sequence>MGEWWSDLQHMLAVQRKAASRVAIGNRWASTTSDPGKYKVLVLGGGSAGLNVANQVYDRFKSAGKALNAGDVAIVDASEWHNYQPGWTLVGSGLKTKEELRRPLASLIPPHITHVVDSVKSFSPQSNSITTASGRTLSYDTLVVATGLKINYEGIPGLSKGLADPKSGVSTIYSYDTCDKVWREIDGLKSGKAIFTQPAGIIKCPGAPQKIMWQAWSHWKKTGRDDAIRTEFWNGMPTMFSVKKYSDALNALRLERGIGAEFQHNLSSIDVDNRIATFTKPDGTTTSTDYSMLHVVPPQVPLDVMKGQPICDEAGWVEVDKDTLQHVKFSNIWALGDCSNLPTSRTAAAITSQTPVLTENLFSLVDTGKLSEAKYIGYTSCPLLTGNNELMLAEFKYGFVPHETFANYLGDQATPRRAYYHLKKDFFPFVYFKYMVKGAWFGPSGIMRPAYSSANP</sequence>
<evidence type="ECO:0000256" key="10">
    <source>
        <dbReference type="ARBA" id="ARBA00070160"/>
    </source>
</evidence>
<dbReference type="PANTHER" id="PTHR10632">
    <property type="entry name" value="SULFIDE:QUINONE OXIDOREDUCTASE"/>
    <property type="match status" value="1"/>
</dbReference>
<evidence type="ECO:0000256" key="2">
    <source>
        <dbReference type="ARBA" id="ARBA00004173"/>
    </source>
</evidence>
<gene>
    <name evidence="12" type="ORF">JAAARDRAFT_149782</name>
</gene>
<dbReference type="Pfam" id="PF07992">
    <property type="entry name" value="Pyr_redox_2"/>
    <property type="match status" value="1"/>
</dbReference>
<dbReference type="Proteomes" id="UP000027265">
    <property type="component" value="Unassembled WGS sequence"/>
</dbReference>
<comment type="cofactor">
    <cofactor evidence="1">
        <name>FAD</name>
        <dbReference type="ChEBI" id="CHEBI:57692"/>
    </cofactor>
</comment>
<keyword evidence="3" id="KW-0285">Flavoprotein</keyword>
<evidence type="ECO:0000256" key="1">
    <source>
        <dbReference type="ARBA" id="ARBA00001974"/>
    </source>
</evidence>
<keyword evidence="4" id="KW-0874">Quinone</keyword>
<evidence type="ECO:0000256" key="6">
    <source>
        <dbReference type="ARBA" id="ARBA00022946"/>
    </source>
</evidence>
<keyword evidence="7" id="KW-0560">Oxidoreductase</keyword>
<keyword evidence="8" id="KW-0496">Mitochondrion</keyword>
<keyword evidence="6" id="KW-0809">Transit peptide</keyword>